<dbReference type="RefSeq" id="WP_109793770.1">
    <property type="nucleotide sequence ID" value="NZ_PHIG01000005.1"/>
</dbReference>
<feature type="domain" description="Enoyl reductase (ER)" evidence="1">
    <location>
        <begin position="10"/>
        <end position="331"/>
    </location>
</feature>
<dbReference type="Pfam" id="PF00107">
    <property type="entry name" value="ADH_zinc_N"/>
    <property type="match status" value="1"/>
</dbReference>
<proteinExistence type="predicted"/>
<dbReference type="InterPro" id="IPR020843">
    <property type="entry name" value="ER"/>
</dbReference>
<dbReference type="PANTHER" id="PTHR43677:SF4">
    <property type="entry name" value="QUINONE OXIDOREDUCTASE-LIKE PROTEIN 2"/>
    <property type="match status" value="1"/>
</dbReference>
<organism evidence="2 3">
    <name type="scientific">Minwuia thermotolerans</name>
    <dbReference type="NCBI Taxonomy" id="2056226"/>
    <lineage>
        <taxon>Bacteria</taxon>
        <taxon>Pseudomonadati</taxon>
        <taxon>Pseudomonadota</taxon>
        <taxon>Alphaproteobacteria</taxon>
        <taxon>Minwuiales</taxon>
        <taxon>Minwuiaceae</taxon>
        <taxon>Minwuia</taxon>
    </lineage>
</organism>
<gene>
    <name evidence="2" type="ORF">CVT23_01290</name>
</gene>
<dbReference type="PANTHER" id="PTHR43677">
    <property type="entry name" value="SHORT-CHAIN DEHYDROGENASE/REDUCTASE"/>
    <property type="match status" value="1"/>
</dbReference>
<dbReference type="Gene3D" id="3.40.50.720">
    <property type="entry name" value="NAD(P)-binding Rossmann-like Domain"/>
    <property type="match status" value="1"/>
</dbReference>
<dbReference type="Proteomes" id="UP000229498">
    <property type="component" value="Unassembled WGS sequence"/>
</dbReference>
<dbReference type="OrthoDB" id="4190732at2"/>
<dbReference type="InterPro" id="IPR051397">
    <property type="entry name" value="Zn-ADH-like_protein"/>
</dbReference>
<dbReference type="AlphaFoldDB" id="A0A2M9G6L1"/>
<evidence type="ECO:0000259" key="1">
    <source>
        <dbReference type="SMART" id="SM00829"/>
    </source>
</evidence>
<dbReference type="SUPFAM" id="SSF51735">
    <property type="entry name" value="NAD(P)-binding Rossmann-fold domains"/>
    <property type="match status" value="1"/>
</dbReference>
<dbReference type="EMBL" id="PHIG01000005">
    <property type="protein sequence ID" value="PJK31344.1"/>
    <property type="molecule type" value="Genomic_DNA"/>
</dbReference>
<evidence type="ECO:0000313" key="3">
    <source>
        <dbReference type="Proteomes" id="UP000229498"/>
    </source>
</evidence>
<comment type="caution">
    <text evidence="2">The sequence shown here is derived from an EMBL/GenBank/DDBJ whole genome shotgun (WGS) entry which is preliminary data.</text>
</comment>
<sequence>MRGLVCRDWRPFEELELADDLPEPEPRPDQVVIGVRAVGMSFATNLVVSGRYQRKPPRPFTPGTEVAGEIVAVGAEVEGLAPGDRVMSFVDWGGMAERVAIWGGQVYRMPDGLDFPEAIPMLSSYGTSWGALHLRARLEPGERVLVHGAGGGVGLAAVELSKAHGATVIARAGTAEKRDWLKDRGADHVLDSRTENFKDEVLALTDGQGVDVVYDPIGGQVFHQSLRALDRGGRVLTIGYAAGEIPEIGVNLLLVKDISVMGFNWGTYWGWSPNDERVRFSPVRRRAMDSLKALWAEGAIHPHVHAAWPLERFREAWAEVRDRKALGRVVLTP</sequence>
<dbReference type="InterPro" id="IPR013149">
    <property type="entry name" value="ADH-like_C"/>
</dbReference>
<dbReference type="GO" id="GO:0016491">
    <property type="term" value="F:oxidoreductase activity"/>
    <property type="evidence" value="ECO:0007669"/>
    <property type="project" value="InterPro"/>
</dbReference>
<dbReference type="Pfam" id="PF08240">
    <property type="entry name" value="ADH_N"/>
    <property type="match status" value="1"/>
</dbReference>
<dbReference type="Gene3D" id="3.90.180.10">
    <property type="entry name" value="Medium-chain alcohol dehydrogenases, catalytic domain"/>
    <property type="match status" value="1"/>
</dbReference>
<dbReference type="CDD" id="cd08241">
    <property type="entry name" value="QOR1"/>
    <property type="match status" value="1"/>
</dbReference>
<dbReference type="SMART" id="SM00829">
    <property type="entry name" value="PKS_ER"/>
    <property type="match status" value="1"/>
</dbReference>
<accession>A0A2M9G6L1</accession>
<name>A0A2M9G6L1_9PROT</name>
<dbReference type="InterPro" id="IPR036291">
    <property type="entry name" value="NAD(P)-bd_dom_sf"/>
</dbReference>
<reference evidence="2 3" key="1">
    <citation type="submission" date="2017-11" db="EMBL/GenBank/DDBJ databases">
        <title>Draft genome sequence of Rhizobiales bacterium SY3-13.</title>
        <authorList>
            <person name="Sun C."/>
        </authorList>
    </citation>
    <scope>NUCLEOTIDE SEQUENCE [LARGE SCALE GENOMIC DNA]</scope>
    <source>
        <strain evidence="2 3">SY3-13</strain>
    </source>
</reference>
<keyword evidence="3" id="KW-1185">Reference proteome</keyword>
<evidence type="ECO:0000313" key="2">
    <source>
        <dbReference type="EMBL" id="PJK31344.1"/>
    </source>
</evidence>
<dbReference type="InterPro" id="IPR011032">
    <property type="entry name" value="GroES-like_sf"/>
</dbReference>
<protein>
    <recommendedName>
        <fullName evidence="1">Enoyl reductase (ER) domain-containing protein</fullName>
    </recommendedName>
</protein>
<dbReference type="InterPro" id="IPR013154">
    <property type="entry name" value="ADH-like_N"/>
</dbReference>
<dbReference type="SUPFAM" id="SSF50129">
    <property type="entry name" value="GroES-like"/>
    <property type="match status" value="1"/>
</dbReference>